<organism evidence="2 3">
    <name type="scientific">Ilyodon furcidens</name>
    <name type="common">goldbreast splitfin</name>
    <dbReference type="NCBI Taxonomy" id="33524"/>
    <lineage>
        <taxon>Eukaryota</taxon>
        <taxon>Metazoa</taxon>
        <taxon>Chordata</taxon>
        <taxon>Craniata</taxon>
        <taxon>Vertebrata</taxon>
        <taxon>Euteleostomi</taxon>
        <taxon>Actinopterygii</taxon>
        <taxon>Neopterygii</taxon>
        <taxon>Teleostei</taxon>
        <taxon>Neoteleostei</taxon>
        <taxon>Acanthomorphata</taxon>
        <taxon>Ovalentaria</taxon>
        <taxon>Atherinomorphae</taxon>
        <taxon>Cyprinodontiformes</taxon>
        <taxon>Goodeidae</taxon>
        <taxon>Ilyodon</taxon>
    </lineage>
</organism>
<comment type="caution">
    <text evidence="2">The sequence shown here is derived from an EMBL/GenBank/DDBJ whole genome shotgun (WGS) entry which is preliminary data.</text>
</comment>
<evidence type="ECO:0000313" key="2">
    <source>
        <dbReference type="EMBL" id="MEQ2232140.1"/>
    </source>
</evidence>
<reference evidence="2 3" key="1">
    <citation type="submission" date="2021-06" db="EMBL/GenBank/DDBJ databases">
        <authorList>
            <person name="Palmer J.M."/>
        </authorList>
    </citation>
    <scope>NUCLEOTIDE SEQUENCE [LARGE SCALE GENOMIC DNA]</scope>
    <source>
        <strain evidence="3">if_2019</strain>
        <tissue evidence="2">Muscle</tissue>
    </source>
</reference>
<evidence type="ECO:0000256" key="1">
    <source>
        <dbReference type="SAM" id="MobiDB-lite"/>
    </source>
</evidence>
<proteinExistence type="predicted"/>
<accession>A0ABV0TGW9</accession>
<dbReference type="Proteomes" id="UP001482620">
    <property type="component" value="Unassembled WGS sequence"/>
</dbReference>
<sequence>MAERLEPVVIDKPLKVRGDKKIVVRLQPKLFGSPVTRVCSSSEGVLLRLDPNPPGNQEVGGPGRAGSRSSHSLDEWEFVSFLETDRERLLCAHDRLTFCFVVILPNQRFPMPVQRDFSARQLKV</sequence>
<protein>
    <submittedName>
        <fullName evidence="2">Uncharacterized protein</fullName>
    </submittedName>
</protein>
<dbReference type="EMBL" id="JAHRIQ010035296">
    <property type="protein sequence ID" value="MEQ2232140.1"/>
    <property type="molecule type" value="Genomic_DNA"/>
</dbReference>
<gene>
    <name evidence="2" type="ORF">ILYODFUR_008153</name>
</gene>
<name>A0ABV0TGW9_9TELE</name>
<evidence type="ECO:0000313" key="3">
    <source>
        <dbReference type="Proteomes" id="UP001482620"/>
    </source>
</evidence>
<feature type="region of interest" description="Disordered" evidence="1">
    <location>
        <begin position="48"/>
        <end position="72"/>
    </location>
</feature>
<keyword evidence="3" id="KW-1185">Reference proteome</keyword>